<evidence type="ECO:0000256" key="1">
    <source>
        <dbReference type="SAM" id="MobiDB-lite"/>
    </source>
</evidence>
<feature type="compositionally biased region" description="Basic and acidic residues" evidence="1">
    <location>
        <begin position="255"/>
        <end position="266"/>
    </location>
</feature>
<protein>
    <recommendedName>
        <fullName evidence="4">F-box domain-containing protein</fullName>
    </recommendedName>
</protein>
<organism evidence="2 3">
    <name type="scientific">Exidia glandulosa HHB12029</name>
    <dbReference type="NCBI Taxonomy" id="1314781"/>
    <lineage>
        <taxon>Eukaryota</taxon>
        <taxon>Fungi</taxon>
        <taxon>Dikarya</taxon>
        <taxon>Basidiomycota</taxon>
        <taxon>Agaricomycotina</taxon>
        <taxon>Agaricomycetes</taxon>
        <taxon>Auriculariales</taxon>
        <taxon>Exidiaceae</taxon>
        <taxon>Exidia</taxon>
    </lineage>
</organism>
<dbReference type="AlphaFoldDB" id="A0A165F1S4"/>
<gene>
    <name evidence="2" type="ORF">EXIGLDRAFT_182523</name>
</gene>
<keyword evidence="3" id="KW-1185">Reference proteome</keyword>
<reference evidence="2 3" key="1">
    <citation type="journal article" date="2016" name="Mol. Biol. Evol.">
        <title>Comparative Genomics of Early-Diverging Mushroom-Forming Fungi Provides Insights into the Origins of Lignocellulose Decay Capabilities.</title>
        <authorList>
            <person name="Nagy L.G."/>
            <person name="Riley R."/>
            <person name="Tritt A."/>
            <person name="Adam C."/>
            <person name="Daum C."/>
            <person name="Floudas D."/>
            <person name="Sun H."/>
            <person name="Yadav J.S."/>
            <person name="Pangilinan J."/>
            <person name="Larsson K.H."/>
            <person name="Matsuura K."/>
            <person name="Barry K."/>
            <person name="Labutti K."/>
            <person name="Kuo R."/>
            <person name="Ohm R.A."/>
            <person name="Bhattacharya S.S."/>
            <person name="Shirouzu T."/>
            <person name="Yoshinaga Y."/>
            <person name="Martin F.M."/>
            <person name="Grigoriev I.V."/>
            <person name="Hibbett D.S."/>
        </authorList>
    </citation>
    <scope>NUCLEOTIDE SEQUENCE [LARGE SCALE GENOMIC DNA]</scope>
    <source>
        <strain evidence="2 3">HHB12029</strain>
    </source>
</reference>
<dbReference type="EMBL" id="KV426105">
    <property type="protein sequence ID" value="KZV88188.1"/>
    <property type="molecule type" value="Genomic_DNA"/>
</dbReference>
<accession>A0A165F1S4</accession>
<evidence type="ECO:0000313" key="2">
    <source>
        <dbReference type="EMBL" id="KZV88188.1"/>
    </source>
</evidence>
<feature type="region of interest" description="Disordered" evidence="1">
    <location>
        <begin position="237"/>
        <end position="266"/>
    </location>
</feature>
<evidence type="ECO:0008006" key="4">
    <source>
        <dbReference type="Google" id="ProtNLM"/>
    </source>
</evidence>
<name>A0A165F1S4_EXIGL</name>
<evidence type="ECO:0000313" key="3">
    <source>
        <dbReference type="Proteomes" id="UP000077266"/>
    </source>
</evidence>
<dbReference type="Proteomes" id="UP000077266">
    <property type="component" value="Unassembled WGS sequence"/>
</dbReference>
<sequence length="293" mass="32406">MYCSRSHAGFPSLRSLALSFDYSFPQLIRLLELVKDTMHDLFLEVGVSETLSSPMTLPLLETLTIIEEPVFVAPSGNVMLIAPTLHYLGVDAQKMAGLQPLLRQFSSTLVNIDFFGAPLDTTVSVTCEFLQNVACITFPPDAEPKGSFFSHLATSIPCSWLRLQRISFADETICDKECYDGLPLLLASVMLRRSVLTRNRIYHVESTRSALAKMHLLALLQKYSGYLRRKEHVANRARTRDAAARVSQTGGGSTTKKDGSCAPDAREREDEVFYADTMSMPDSTTCSFSGVST</sequence>
<proteinExistence type="predicted"/>
<dbReference type="InParanoid" id="A0A165F1S4"/>